<dbReference type="InterPro" id="IPR006578">
    <property type="entry name" value="MADF-dom"/>
</dbReference>
<dbReference type="SUPFAM" id="SSF57667">
    <property type="entry name" value="beta-beta-alpha zinc fingers"/>
    <property type="match status" value="1"/>
</dbReference>
<dbReference type="PANTHER" id="PTHR12243:SF67">
    <property type="entry name" value="COREPRESSOR OF PANGOLIN, ISOFORM A-RELATED"/>
    <property type="match status" value="1"/>
</dbReference>
<feature type="region of interest" description="Disordered" evidence="1">
    <location>
        <begin position="140"/>
        <end position="197"/>
    </location>
</feature>
<dbReference type="PROSITE" id="PS00028">
    <property type="entry name" value="ZINC_FINGER_C2H2_1"/>
    <property type="match status" value="1"/>
</dbReference>
<gene>
    <name evidence="3" type="ORF">MELIAE_LOCUS11064</name>
</gene>
<organism evidence="3 4">
    <name type="scientific">Brassicogethes aeneus</name>
    <name type="common">Rape pollen beetle</name>
    <name type="synonym">Meligethes aeneus</name>
    <dbReference type="NCBI Taxonomy" id="1431903"/>
    <lineage>
        <taxon>Eukaryota</taxon>
        <taxon>Metazoa</taxon>
        <taxon>Ecdysozoa</taxon>
        <taxon>Arthropoda</taxon>
        <taxon>Hexapoda</taxon>
        <taxon>Insecta</taxon>
        <taxon>Pterygota</taxon>
        <taxon>Neoptera</taxon>
        <taxon>Endopterygota</taxon>
        <taxon>Coleoptera</taxon>
        <taxon>Polyphaga</taxon>
        <taxon>Cucujiformia</taxon>
        <taxon>Nitidulidae</taxon>
        <taxon>Meligethinae</taxon>
        <taxon>Brassicogethes</taxon>
    </lineage>
</organism>
<evidence type="ECO:0000313" key="4">
    <source>
        <dbReference type="Proteomes" id="UP001154078"/>
    </source>
</evidence>
<dbReference type="InterPro" id="IPR039353">
    <property type="entry name" value="TF_Adf1"/>
</dbReference>
<dbReference type="GO" id="GO:0006357">
    <property type="term" value="P:regulation of transcription by RNA polymerase II"/>
    <property type="evidence" value="ECO:0007669"/>
    <property type="project" value="TreeGrafter"/>
</dbReference>
<dbReference type="PROSITE" id="PS51029">
    <property type="entry name" value="MADF"/>
    <property type="match status" value="1"/>
</dbReference>
<dbReference type="OrthoDB" id="5984255at2759"/>
<evidence type="ECO:0000256" key="1">
    <source>
        <dbReference type="SAM" id="MobiDB-lite"/>
    </source>
</evidence>
<sequence>MSILDDGQLIEQVECFSFIYNKNDPSFEDKIAKESDWQTIAAVMGVTPQECEQRWTILRNRFSTELRLSKNTPSGSQATHQWPLFKAIQFLIPFVTARTVAQIDALFLNSALFASRRVTYLVARRFRDVSRNRESETTRLMSGFGKSGGPKALHTIQGAKTRMPKASTSAGPLPLRRQGSSPTTQGGETAAKRGGVTPKALPASGSQCFIPGPQPFSKCTKCGLGFSSAILLRRHVLMRKCGDRNKCLYCGMVLTSYKGVRAHERKVHLLEYAANIEALRPMSDAEVYQTIADIEAKATSRSFLKEMSAATGLTADQVKHRRRRPDYAR</sequence>
<feature type="compositionally biased region" description="Polar residues" evidence="1">
    <location>
        <begin position="178"/>
        <end position="187"/>
    </location>
</feature>
<accession>A0A9P0FML4</accession>
<reference evidence="3" key="1">
    <citation type="submission" date="2021-12" db="EMBL/GenBank/DDBJ databases">
        <authorList>
            <person name="King R."/>
        </authorList>
    </citation>
    <scope>NUCLEOTIDE SEQUENCE</scope>
</reference>
<dbReference type="Pfam" id="PF10545">
    <property type="entry name" value="MADF_DNA_bdg"/>
    <property type="match status" value="1"/>
</dbReference>
<proteinExistence type="predicted"/>
<dbReference type="PANTHER" id="PTHR12243">
    <property type="entry name" value="MADF DOMAIN TRANSCRIPTION FACTOR"/>
    <property type="match status" value="1"/>
</dbReference>
<dbReference type="GO" id="GO:0005634">
    <property type="term" value="C:nucleus"/>
    <property type="evidence" value="ECO:0007669"/>
    <property type="project" value="TreeGrafter"/>
</dbReference>
<dbReference type="InterPro" id="IPR013087">
    <property type="entry name" value="Znf_C2H2_type"/>
</dbReference>
<feature type="domain" description="MADF" evidence="2">
    <location>
        <begin position="8"/>
        <end position="96"/>
    </location>
</feature>
<dbReference type="SMART" id="SM00595">
    <property type="entry name" value="MADF"/>
    <property type="match status" value="1"/>
</dbReference>
<dbReference type="Proteomes" id="UP001154078">
    <property type="component" value="Chromosome 8"/>
</dbReference>
<evidence type="ECO:0000313" key="3">
    <source>
        <dbReference type="EMBL" id="CAH0561727.1"/>
    </source>
</evidence>
<evidence type="ECO:0000259" key="2">
    <source>
        <dbReference type="PROSITE" id="PS51029"/>
    </source>
</evidence>
<name>A0A9P0FML4_BRAAE</name>
<keyword evidence="4" id="KW-1185">Reference proteome</keyword>
<dbReference type="InterPro" id="IPR036236">
    <property type="entry name" value="Znf_C2H2_sf"/>
</dbReference>
<dbReference type="EMBL" id="OV121139">
    <property type="protein sequence ID" value="CAH0561727.1"/>
    <property type="molecule type" value="Genomic_DNA"/>
</dbReference>
<dbReference type="GO" id="GO:0005667">
    <property type="term" value="C:transcription regulator complex"/>
    <property type="evidence" value="ECO:0007669"/>
    <property type="project" value="TreeGrafter"/>
</dbReference>
<dbReference type="AlphaFoldDB" id="A0A9P0FML4"/>
<protein>
    <recommendedName>
        <fullName evidence="2">MADF domain-containing protein</fullName>
    </recommendedName>
</protein>
<dbReference type="Gene3D" id="3.30.160.60">
    <property type="entry name" value="Classic Zinc Finger"/>
    <property type="match status" value="1"/>
</dbReference>